<dbReference type="AlphaFoldDB" id="A0A6J5ZJT5"/>
<organism evidence="3">
    <name type="scientific">freshwater metagenome</name>
    <dbReference type="NCBI Taxonomy" id="449393"/>
    <lineage>
        <taxon>unclassified sequences</taxon>
        <taxon>metagenomes</taxon>
        <taxon>ecological metagenomes</taxon>
    </lineage>
</organism>
<dbReference type="Gene3D" id="3.50.30.10">
    <property type="entry name" value="Phosphohistidine domain"/>
    <property type="match status" value="1"/>
</dbReference>
<dbReference type="CDD" id="cd01356">
    <property type="entry name" value="AcnX_swivel"/>
    <property type="match status" value="1"/>
</dbReference>
<keyword evidence="1" id="KW-0456">Lyase</keyword>
<gene>
    <name evidence="3" type="ORF">UFOPK3770_00938</name>
</gene>
<reference evidence="3" key="1">
    <citation type="submission" date="2020-05" db="EMBL/GenBank/DDBJ databases">
        <authorList>
            <person name="Chiriac C."/>
            <person name="Salcher M."/>
            <person name="Ghai R."/>
            <person name="Kavagutti S V."/>
        </authorList>
    </citation>
    <scope>NUCLEOTIDE SEQUENCE</scope>
</reference>
<dbReference type="EMBL" id="CAESAJ010000104">
    <property type="protein sequence ID" value="CAB4340780.1"/>
    <property type="molecule type" value="Genomic_DNA"/>
</dbReference>
<dbReference type="Pfam" id="PF01989">
    <property type="entry name" value="AcnX_swivel_put"/>
    <property type="match status" value="1"/>
</dbReference>
<dbReference type="PANTHER" id="PTHR36577:SF3">
    <property type="entry name" value="DUF521 DOMAIN PROTEIN (AFU_ORTHOLOGUE AFUA_6G00490)"/>
    <property type="match status" value="1"/>
</dbReference>
<dbReference type="SUPFAM" id="SSF52016">
    <property type="entry name" value="LeuD/IlvD-like"/>
    <property type="match status" value="1"/>
</dbReference>
<dbReference type="InterPro" id="IPR002840">
    <property type="entry name" value="PMDh-S-like_dom"/>
</dbReference>
<feature type="domain" description="Phosphomevalonate dehydratase small subunit-like" evidence="2">
    <location>
        <begin position="25"/>
        <end position="108"/>
    </location>
</feature>
<proteinExistence type="predicted"/>
<sequence length="140" mass="14855">MVEIQGRRLTSGKASGNVLKLDEPVSFWGGVGLDGKIIDVHHPQHGELVSGRVLVMKSGRGSSSGTYSFAELIRSDLAPAAIVMTEPDAIVSLGALVAAEMYDKWIPIVMVDGDNYDRIIDGSNVEIVTSLGEEATITSV</sequence>
<dbReference type="GO" id="GO:0016829">
    <property type="term" value="F:lyase activity"/>
    <property type="evidence" value="ECO:0007669"/>
    <property type="project" value="UniProtKB-KW"/>
</dbReference>
<evidence type="ECO:0000256" key="1">
    <source>
        <dbReference type="ARBA" id="ARBA00023239"/>
    </source>
</evidence>
<name>A0A6J5ZJT5_9ZZZZ</name>
<evidence type="ECO:0000259" key="2">
    <source>
        <dbReference type="Pfam" id="PF01989"/>
    </source>
</evidence>
<dbReference type="PANTHER" id="PTHR36577">
    <property type="entry name" value="DUF521 DOMAIN PROTEIN (AFU_ORTHOLOGUE AFUA_6G00490)"/>
    <property type="match status" value="1"/>
</dbReference>
<protein>
    <submittedName>
        <fullName evidence="3">Unannotated protein</fullName>
    </submittedName>
</protein>
<accession>A0A6J5ZJT5</accession>
<evidence type="ECO:0000313" key="3">
    <source>
        <dbReference type="EMBL" id="CAB4340780.1"/>
    </source>
</evidence>